<evidence type="ECO:0000313" key="3">
    <source>
        <dbReference type="Proteomes" id="UP001177670"/>
    </source>
</evidence>
<keyword evidence="3" id="KW-1185">Reference proteome</keyword>
<dbReference type="AlphaFoldDB" id="A0AA40FX21"/>
<sequence>MGFFGGGVDRLGSEPTLDTEVPSDCRHCVEEIGCIRGKLASELVSGARGRGL</sequence>
<reference evidence="2" key="1">
    <citation type="submission" date="2021-10" db="EMBL/GenBank/DDBJ databases">
        <title>Melipona bicolor Genome sequencing and assembly.</title>
        <authorList>
            <person name="Araujo N.S."/>
            <person name="Arias M.C."/>
        </authorList>
    </citation>
    <scope>NUCLEOTIDE SEQUENCE</scope>
    <source>
        <strain evidence="2">USP_2M_L1-L4_2017</strain>
        <tissue evidence="2">Whole body</tissue>
    </source>
</reference>
<dbReference type="EMBL" id="JAHYIQ010000013">
    <property type="protein sequence ID" value="KAK1126691.1"/>
    <property type="molecule type" value="Genomic_DNA"/>
</dbReference>
<evidence type="ECO:0000256" key="1">
    <source>
        <dbReference type="SAM" id="MobiDB-lite"/>
    </source>
</evidence>
<protein>
    <submittedName>
        <fullName evidence="2">Uncharacterized protein</fullName>
    </submittedName>
</protein>
<organism evidence="2 3">
    <name type="scientific">Melipona bicolor</name>
    <dbReference type="NCBI Taxonomy" id="60889"/>
    <lineage>
        <taxon>Eukaryota</taxon>
        <taxon>Metazoa</taxon>
        <taxon>Ecdysozoa</taxon>
        <taxon>Arthropoda</taxon>
        <taxon>Hexapoda</taxon>
        <taxon>Insecta</taxon>
        <taxon>Pterygota</taxon>
        <taxon>Neoptera</taxon>
        <taxon>Endopterygota</taxon>
        <taxon>Hymenoptera</taxon>
        <taxon>Apocrita</taxon>
        <taxon>Aculeata</taxon>
        <taxon>Apoidea</taxon>
        <taxon>Anthophila</taxon>
        <taxon>Apidae</taxon>
        <taxon>Melipona</taxon>
    </lineage>
</organism>
<proteinExistence type="predicted"/>
<name>A0AA40FX21_9HYME</name>
<feature type="region of interest" description="Disordered" evidence="1">
    <location>
        <begin position="1"/>
        <end position="21"/>
    </location>
</feature>
<accession>A0AA40FX21</accession>
<evidence type="ECO:0000313" key="2">
    <source>
        <dbReference type="EMBL" id="KAK1126691.1"/>
    </source>
</evidence>
<comment type="caution">
    <text evidence="2">The sequence shown here is derived from an EMBL/GenBank/DDBJ whole genome shotgun (WGS) entry which is preliminary data.</text>
</comment>
<gene>
    <name evidence="2" type="ORF">K0M31_004315</name>
</gene>
<dbReference type="Proteomes" id="UP001177670">
    <property type="component" value="Unassembled WGS sequence"/>
</dbReference>